<sequence length="440" mass="49200">MSLPVLPTEVWECVIDHLAYAMLSQALKNCTLVCKAWFPRSRYHYFRRVFLREQKRVVRLAELVKTSPIHGKALLQVLFKGGQHPGGQHKPIPEFGTFAAMLARRLPNLRQIGITYADWQPATFHPQIFLHLSAFTSVTQLTLYSSVFSSVDVFGRLVCSLPNLSAIATFDLIFLKRPFNSRTFYTPRTNIVHVSFNGSGVPDVVDFFVQSRIASQLRETLLGYPRPVLSARTDGLQDLLSAAGAALRVLDITVVGSALKSANSDDSGIHAEEGIVRSDALTQPPADLTHNTGLLALHLKMRLIEDVDYTWIIPMLTQINSADFRNIVFLIDARYGTALSRLSENILTPDICSSVDALLATKQFSKLQEVHFKLWLLPAAEKLVASEWHQTLCSKMPKLASRGILLYVQCVPHAIEGSYRIRISFRSTVDVTYRALPSQP</sequence>
<gene>
    <name evidence="1" type="ORF">IEO21_02505</name>
</gene>
<accession>A0A8H7U4E4</accession>
<dbReference type="Proteomes" id="UP000639403">
    <property type="component" value="Unassembled WGS sequence"/>
</dbReference>
<organism evidence="1 2">
    <name type="scientific">Rhodonia placenta</name>
    <dbReference type="NCBI Taxonomy" id="104341"/>
    <lineage>
        <taxon>Eukaryota</taxon>
        <taxon>Fungi</taxon>
        <taxon>Dikarya</taxon>
        <taxon>Basidiomycota</taxon>
        <taxon>Agaricomycotina</taxon>
        <taxon>Agaricomycetes</taxon>
        <taxon>Polyporales</taxon>
        <taxon>Adustoporiaceae</taxon>
        <taxon>Rhodonia</taxon>
    </lineage>
</organism>
<name>A0A8H7U4E4_9APHY</name>
<dbReference type="AlphaFoldDB" id="A0A8H7U4E4"/>
<evidence type="ECO:0000313" key="2">
    <source>
        <dbReference type="Proteomes" id="UP000639403"/>
    </source>
</evidence>
<protein>
    <recommendedName>
        <fullName evidence="3">F-box domain-containing protein</fullName>
    </recommendedName>
</protein>
<comment type="caution">
    <text evidence="1">The sequence shown here is derived from an EMBL/GenBank/DDBJ whole genome shotgun (WGS) entry which is preliminary data.</text>
</comment>
<reference evidence="1" key="1">
    <citation type="submission" date="2020-11" db="EMBL/GenBank/DDBJ databases">
        <authorList>
            <person name="Koelle M."/>
            <person name="Horta M.A.C."/>
            <person name="Nowrousian M."/>
            <person name="Ohm R.A."/>
            <person name="Benz P."/>
            <person name="Pilgard A."/>
        </authorList>
    </citation>
    <scope>NUCLEOTIDE SEQUENCE</scope>
    <source>
        <strain evidence="1">FPRL280</strain>
    </source>
</reference>
<proteinExistence type="predicted"/>
<evidence type="ECO:0000313" key="1">
    <source>
        <dbReference type="EMBL" id="KAF9818849.1"/>
    </source>
</evidence>
<reference evidence="1" key="2">
    <citation type="journal article" name="Front. Microbiol.">
        <title>Degradative Capacity of Two Strains of Rhodonia placenta: From Phenotype to Genotype.</title>
        <authorList>
            <person name="Kolle M."/>
            <person name="Horta M.A.C."/>
            <person name="Nowrousian M."/>
            <person name="Ohm R.A."/>
            <person name="Benz J.P."/>
            <person name="Pilgard A."/>
        </authorList>
    </citation>
    <scope>NUCLEOTIDE SEQUENCE</scope>
    <source>
        <strain evidence="1">FPRL280</strain>
    </source>
</reference>
<evidence type="ECO:0008006" key="3">
    <source>
        <dbReference type="Google" id="ProtNLM"/>
    </source>
</evidence>
<dbReference type="EMBL" id="JADOXO010000025">
    <property type="protein sequence ID" value="KAF9818849.1"/>
    <property type="molecule type" value="Genomic_DNA"/>
</dbReference>